<evidence type="ECO:0000313" key="1">
    <source>
        <dbReference type="EMBL" id="KAH7838879.1"/>
    </source>
</evidence>
<reference evidence="1 2" key="1">
    <citation type="journal article" date="2021" name="Hortic Res">
        <title>High-quality reference genome and annotation aids understanding of berry development for evergreen blueberry (Vaccinium darrowii).</title>
        <authorList>
            <person name="Yu J."/>
            <person name="Hulse-Kemp A.M."/>
            <person name="Babiker E."/>
            <person name="Staton M."/>
        </authorList>
    </citation>
    <scope>NUCLEOTIDE SEQUENCE [LARGE SCALE GENOMIC DNA]</scope>
    <source>
        <strain evidence="2">cv. NJ 8807/NJ 8810</strain>
        <tissue evidence="1">Young leaf</tissue>
    </source>
</reference>
<accession>A0ACB7XDW2</accession>
<dbReference type="EMBL" id="CM037156">
    <property type="protein sequence ID" value="KAH7838879.1"/>
    <property type="molecule type" value="Genomic_DNA"/>
</dbReference>
<name>A0ACB7XDW2_9ERIC</name>
<evidence type="ECO:0000313" key="2">
    <source>
        <dbReference type="Proteomes" id="UP000828048"/>
    </source>
</evidence>
<sequence>MENADEMAKGASGRWILESVAIDKMEDVPFKNDEQPSTVSRNTSQKSFARNASNVKNRNRFPVPTVPKMERSQSSATKGLKTLRFIDRITTGKEGEAWRSVEKRFHQLATDWRLPRDKFGVCIGMGDSKEFAVEVFDALARRKGIDATNGISLQELREFWEEISSQSLDARFQIFFEMCDKNGDGKLSEEEVKEVIAMSASANKLSNLKQHAATYAALIMEELDPDHLGYIEIWQLETLLRGMVSSEETNKMENKTLSLSRTMIPREYRTPTSKFLSKASERIHENWKRILVLSWWLTINLILFDWKYNQSKQTGSFQVMGYCLCIAKGAAETLKFNMALVLLPVCRRTITKLRETFLGRFIPFDDNINFHKLVALAVAIWTSIHTLMHLTCNYPRISSCPHDKFIGILGPKFSYKQPNYLGLLLSIPGATGILMIILMAFTFTLATHSFRRNVIKLPWPFQQLAGFNSFWYAHHLLVIVYALLIIHNNFSILTRQWYNDTTWMYVMIPIILYSGERILTAVPDHSFRVSVIKGIVYSTNALALYMSKPPGFKYKSGMYLFVKCPDVSSFEWHPFSITSAPGDDYLSVHIRALGDWTTELKNQFAKVCEPPSTQPRRGNLVRMETRANSKLDRAQSRFPKILIKGPYGAPAQNYKKYDILLLIGLGIGATPMISILKDLLNHMKQSDTNQVKEEGHPLDEDKKGPERAYFYWVTREQGSFEWFKGVMDDIADYDHNNLIEMHNYLTSVYEEGDARSALIATVQSLQHAKNGVDIVSESRIRTHFARPNWSKVFSELANRHPASRIGVFYCGSSALTKSLRKLCQKFSLNSSTRFQFHKENF</sequence>
<protein>
    <submittedName>
        <fullName evidence="1">Uncharacterized protein</fullName>
    </submittedName>
</protein>
<proteinExistence type="predicted"/>
<organism evidence="1 2">
    <name type="scientific">Vaccinium darrowii</name>
    <dbReference type="NCBI Taxonomy" id="229202"/>
    <lineage>
        <taxon>Eukaryota</taxon>
        <taxon>Viridiplantae</taxon>
        <taxon>Streptophyta</taxon>
        <taxon>Embryophyta</taxon>
        <taxon>Tracheophyta</taxon>
        <taxon>Spermatophyta</taxon>
        <taxon>Magnoliopsida</taxon>
        <taxon>eudicotyledons</taxon>
        <taxon>Gunneridae</taxon>
        <taxon>Pentapetalae</taxon>
        <taxon>asterids</taxon>
        <taxon>Ericales</taxon>
        <taxon>Ericaceae</taxon>
        <taxon>Vaccinioideae</taxon>
        <taxon>Vaccinieae</taxon>
        <taxon>Vaccinium</taxon>
    </lineage>
</organism>
<keyword evidence="2" id="KW-1185">Reference proteome</keyword>
<dbReference type="Proteomes" id="UP000828048">
    <property type="component" value="Chromosome 6"/>
</dbReference>
<gene>
    <name evidence="1" type="ORF">Vadar_032193</name>
</gene>
<comment type="caution">
    <text evidence="1">The sequence shown here is derived from an EMBL/GenBank/DDBJ whole genome shotgun (WGS) entry which is preliminary data.</text>
</comment>